<dbReference type="Proteomes" id="UP000478463">
    <property type="component" value="Chromosome"/>
</dbReference>
<dbReference type="InterPro" id="IPR050109">
    <property type="entry name" value="HTH-type_TetR-like_transc_reg"/>
</dbReference>
<keyword evidence="3" id="KW-0804">Transcription</keyword>
<dbReference type="GO" id="GO:0003700">
    <property type="term" value="F:DNA-binding transcription factor activity"/>
    <property type="evidence" value="ECO:0007669"/>
    <property type="project" value="TreeGrafter"/>
</dbReference>
<dbReference type="GO" id="GO:0000976">
    <property type="term" value="F:transcription cis-regulatory region binding"/>
    <property type="evidence" value="ECO:0007669"/>
    <property type="project" value="TreeGrafter"/>
</dbReference>
<dbReference type="EMBL" id="CP063310">
    <property type="protein sequence ID" value="QOS67819.1"/>
    <property type="molecule type" value="Genomic_DNA"/>
</dbReference>
<name>A0A6L7INW5_9ACTN</name>
<gene>
    <name evidence="4" type="ORF">GS424_015150</name>
</gene>
<evidence type="ECO:0000256" key="2">
    <source>
        <dbReference type="ARBA" id="ARBA00023125"/>
    </source>
</evidence>
<dbReference type="SUPFAM" id="SSF46689">
    <property type="entry name" value="Homeodomain-like"/>
    <property type="match status" value="1"/>
</dbReference>
<dbReference type="AlphaFoldDB" id="A0A6L7INW5"/>
<dbReference type="InterPro" id="IPR023772">
    <property type="entry name" value="DNA-bd_HTH_TetR-type_CS"/>
</dbReference>
<dbReference type="PANTHER" id="PTHR30055:SF234">
    <property type="entry name" value="HTH-TYPE TRANSCRIPTIONAL REGULATOR BETI"/>
    <property type="match status" value="1"/>
</dbReference>
<dbReference type="PANTHER" id="PTHR30055">
    <property type="entry name" value="HTH-TYPE TRANSCRIPTIONAL REGULATOR RUTR"/>
    <property type="match status" value="1"/>
</dbReference>
<organism evidence="4 5">
    <name type="scientific">Eggerthella guodeyinii</name>
    <dbReference type="NCBI Taxonomy" id="2690837"/>
    <lineage>
        <taxon>Bacteria</taxon>
        <taxon>Bacillati</taxon>
        <taxon>Actinomycetota</taxon>
        <taxon>Coriobacteriia</taxon>
        <taxon>Eggerthellales</taxon>
        <taxon>Eggerthellaceae</taxon>
        <taxon>Eggerthella</taxon>
    </lineage>
</organism>
<evidence type="ECO:0000256" key="1">
    <source>
        <dbReference type="ARBA" id="ARBA00023015"/>
    </source>
</evidence>
<keyword evidence="2" id="KW-0238">DNA-binding</keyword>
<dbReference type="PRINTS" id="PR00455">
    <property type="entry name" value="HTHTETR"/>
</dbReference>
<dbReference type="PROSITE" id="PS50977">
    <property type="entry name" value="HTH_TETR_2"/>
    <property type="match status" value="1"/>
</dbReference>
<dbReference type="KEGG" id="egd:GS424_015150"/>
<sequence length="193" mass="21653">MTEQAPRRERQDAVKNRARILETAHDLFARYGVESVSMNRIAQEAEVGAGTLYRHFGSKSDLCFALMQDHLMTLADELAALAAARDDARPELERMTLRYLQFKEQKIPLFKGMEQSALSAAGPLQSPVYERLHEPFAALFERAGCDDAPFRADMLLAAFISGSPEFQQTARGLSLEEFARKTCELFLPRAPQA</sequence>
<reference evidence="4 5" key="1">
    <citation type="submission" date="2020-10" db="EMBL/GenBank/DDBJ databases">
        <title>Eggerthella sp. nov., isolated from human feces.</title>
        <authorList>
            <person name="Yajun G."/>
        </authorList>
    </citation>
    <scope>NUCLEOTIDE SEQUENCE [LARGE SCALE GENOMIC DNA]</scope>
    <source>
        <strain evidence="4 5">HF-1101</strain>
    </source>
</reference>
<evidence type="ECO:0000313" key="4">
    <source>
        <dbReference type="EMBL" id="QOS67819.1"/>
    </source>
</evidence>
<keyword evidence="1" id="KW-0805">Transcription regulation</keyword>
<evidence type="ECO:0000313" key="5">
    <source>
        <dbReference type="Proteomes" id="UP000478463"/>
    </source>
</evidence>
<dbReference type="Gene3D" id="1.10.357.10">
    <property type="entry name" value="Tetracycline Repressor, domain 2"/>
    <property type="match status" value="1"/>
</dbReference>
<proteinExistence type="predicted"/>
<dbReference type="InterPro" id="IPR009057">
    <property type="entry name" value="Homeodomain-like_sf"/>
</dbReference>
<dbReference type="Pfam" id="PF00440">
    <property type="entry name" value="TetR_N"/>
    <property type="match status" value="1"/>
</dbReference>
<dbReference type="RefSeq" id="WP_160941297.1">
    <property type="nucleotide sequence ID" value="NZ_CP063310.1"/>
</dbReference>
<protein>
    <submittedName>
        <fullName evidence="4">TetR/AcrR family transcriptional regulator</fullName>
    </submittedName>
</protein>
<evidence type="ECO:0000256" key="3">
    <source>
        <dbReference type="ARBA" id="ARBA00023163"/>
    </source>
</evidence>
<accession>A0A6L7INW5</accession>
<dbReference type="InterPro" id="IPR001647">
    <property type="entry name" value="HTH_TetR"/>
</dbReference>
<dbReference type="PROSITE" id="PS01081">
    <property type="entry name" value="HTH_TETR_1"/>
    <property type="match status" value="1"/>
</dbReference>